<organism evidence="3 4">
    <name type="scientific">Anabaena azotica FACHB-119</name>
    <dbReference type="NCBI Taxonomy" id="947527"/>
    <lineage>
        <taxon>Bacteria</taxon>
        <taxon>Bacillati</taxon>
        <taxon>Cyanobacteriota</taxon>
        <taxon>Cyanophyceae</taxon>
        <taxon>Nostocales</taxon>
        <taxon>Nostocaceae</taxon>
        <taxon>Anabaena</taxon>
        <taxon>Anabaena azotica</taxon>
    </lineage>
</organism>
<dbReference type="Proteomes" id="UP000661112">
    <property type="component" value="Unassembled WGS sequence"/>
</dbReference>
<dbReference type="RefSeq" id="WP_190471611.1">
    <property type="nucleotide sequence ID" value="NZ_JACJSG010000013.1"/>
</dbReference>
<accession>A0ABR8D219</accession>
<reference evidence="3 4" key="1">
    <citation type="journal article" date="2020" name="ISME J.">
        <title>Comparative genomics reveals insights into cyanobacterial evolution and habitat adaptation.</title>
        <authorList>
            <person name="Chen M.Y."/>
            <person name="Teng W.K."/>
            <person name="Zhao L."/>
            <person name="Hu C.X."/>
            <person name="Zhou Y.K."/>
            <person name="Han B.P."/>
            <person name="Song L.R."/>
            <person name="Shu W.S."/>
        </authorList>
    </citation>
    <scope>NUCLEOTIDE SEQUENCE [LARGE SCALE GENOMIC DNA]</scope>
    <source>
        <strain evidence="3 4">FACHB-119</strain>
    </source>
</reference>
<dbReference type="Pfam" id="PF04972">
    <property type="entry name" value="BON"/>
    <property type="match status" value="1"/>
</dbReference>
<sequence length="144" mass="15186">MKKLFSLLVTGFLIVGSFGCQEAPNSNTGATQAPAKEAAEGRTIKSTIKETTTPVSGKNVKDKTEKQKILTTKAERDLKAAVSNKLQAGIPGNKFVVENKQGEITLKGVASSQGEIEKAEKLVKEVKGVKGVKVEAKVASASRS</sequence>
<feature type="domain" description="BON" evidence="2">
    <location>
        <begin position="70"/>
        <end position="140"/>
    </location>
</feature>
<dbReference type="PROSITE" id="PS50914">
    <property type="entry name" value="BON"/>
    <property type="match status" value="1"/>
</dbReference>
<dbReference type="InterPro" id="IPR007055">
    <property type="entry name" value="BON_dom"/>
</dbReference>
<evidence type="ECO:0000313" key="3">
    <source>
        <dbReference type="EMBL" id="MBD2501235.1"/>
    </source>
</evidence>
<dbReference type="EMBL" id="JACJSG010000013">
    <property type="protein sequence ID" value="MBD2501235.1"/>
    <property type="molecule type" value="Genomic_DNA"/>
</dbReference>
<evidence type="ECO:0000256" key="1">
    <source>
        <dbReference type="SAM" id="SignalP"/>
    </source>
</evidence>
<feature type="chain" id="PRO_5046855615" evidence="1">
    <location>
        <begin position="23"/>
        <end position="144"/>
    </location>
</feature>
<evidence type="ECO:0000313" key="4">
    <source>
        <dbReference type="Proteomes" id="UP000661112"/>
    </source>
</evidence>
<name>A0ABR8D219_9NOST</name>
<keyword evidence="4" id="KW-1185">Reference proteome</keyword>
<dbReference type="Gene3D" id="3.30.1340.30">
    <property type="match status" value="1"/>
</dbReference>
<feature type="signal peptide" evidence="1">
    <location>
        <begin position="1"/>
        <end position="22"/>
    </location>
</feature>
<dbReference type="PROSITE" id="PS51257">
    <property type="entry name" value="PROKAR_LIPOPROTEIN"/>
    <property type="match status" value="1"/>
</dbReference>
<keyword evidence="1" id="KW-0732">Signal</keyword>
<protein>
    <submittedName>
        <fullName evidence="3">BON domain-containing protein</fullName>
    </submittedName>
</protein>
<proteinExistence type="predicted"/>
<evidence type="ECO:0000259" key="2">
    <source>
        <dbReference type="PROSITE" id="PS50914"/>
    </source>
</evidence>
<gene>
    <name evidence="3" type="ORF">H6G83_11590</name>
</gene>
<comment type="caution">
    <text evidence="3">The sequence shown here is derived from an EMBL/GenBank/DDBJ whole genome shotgun (WGS) entry which is preliminary data.</text>
</comment>